<protein>
    <submittedName>
        <fullName evidence="1">Uncharacterized protein</fullName>
    </submittedName>
</protein>
<name>A0ACB6Z7E9_THEGA</name>
<reference evidence="1" key="2">
    <citation type="journal article" date="2020" name="Nat. Commun.">
        <title>Large-scale genome sequencing of mycorrhizal fungi provides insights into the early evolution of symbiotic traits.</title>
        <authorList>
            <person name="Miyauchi S."/>
            <person name="Kiss E."/>
            <person name="Kuo A."/>
            <person name="Drula E."/>
            <person name="Kohler A."/>
            <person name="Sanchez-Garcia M."/>
            <person name="Morin E."/>
            <person name="Andreopoulos B."/>
            <person name="Barry K.W."/>
            <person name="Bonito G."/>
            <person name="Buee M."/>
            <person name="Carver A."/>
            <person name="Chen C."/>
            <person name="Cichocki N."/>
            <person name="Clum A."/>
            <person name="Culley D."/>
            <person name="Crous P.W."/>
            <person name="Fauchery L."/>
            <person name="Girlanda M."/>
            <person name="Hayes R.D."/>
            <person name="Keri Z."/>
            <person name="LaButti K."/>
            <person name="Lipzen A."/>
            <person name="Lombard V."/>
            <person name="Magnuson J."/>
            <person name="Maillard F."/>
            <person name="Murat C."/>
            <person name="Nolan M."/>
            <person name="Ohm R.A."/>
            <person name="Pangilinan J."/>
            <person name="Pereira M.F."/>
            <person name="Perotto S."/>
            <person name="Peter M."/>
            <person name="Pfister S."/>
            <person name="Riley R."/>
            <person name="Sitrit Y."/>
            <person name="Stielow J.B."/>
            <person name="Szollosi G."/>
            <person name="Zifcakova L."/>
            <person name="Stursova M."/>
            <person name="Spatafora J.W."/>
            <person name="Tedersoo L."/>
            <person name="Vaario L.M."/>
            <person name="Yamada A."/>
            <person name="Yan M."/>
            <person name="Wang P."/>
            <person name="Xu J."/>
            <person name="Bruns T."/>
            <person name="Baldrian P."/>
            <person name="Vilgalys R."/>
            <person name="Dunand C."/>
            <person name="Henrissat B."/>
            <person name="Grigoriev I.V."/>
            <person name="Hibbett D."/>
            <person name="Nagy L.G."/>
            <person name="Martin F.M."/>
        </authorList>
    </citation>
    <scope>NUCLEOTIDE SEQUENCE</scope>
    <source>
        <strain evidence="1">P2</strain>
    </source>
</reference>
<accession>A0ACB6Z7E9</accession>
<evidence type="ECO:0000313" key="2">
    <source>
        <dbReference type="Proteomes" id="UP000886501"/>
    </source>
</evidence>
<reference evidence="1" key="1">
    <citation type="submission" date="2019-10" db="EMBL/GenBank/DDBJ databases">
        <authorList>
            <consortium name="DOE Joint Genome Institute"/>
            <person name="Kuo A."/>
            <person name="Miyauchi S."/>
            <person name="Kiss E."/>
            <person name="Drula E."/>
            <person name="Kohler A."/>
            <person name="Sanchez-Garcia M."/>
            <person name="Andreopoulos B."/>
            <person name="Barry K.W."/>
            <person name="Bonito G."/>
            <person name="Buee M."/>
            <person name="Carver A."/>
            <person name="Chen C."/>
            <person name="Cichocki N."/>
            <person name="Clum A."/>
            <person name="Culley D."/>
            <person name="Crous P.W."/>
            <person name="Fauchery L."/>
            <person name="Girlanda M."/>
            <person name="Hayes R."/>
            <person name="Keri Z."/>
            <person name="Labutti K."/>
            <person name="Lipzen A."/>
            <person name="Lombard V."/>
            <person name="Magnuson J."/>
            <person name="Maillard F."/>
            <person name="Morin E."/>
            <person name="Murat C."/>
            <person name="Nolan M."/>
            <person name="Ohm R."/>
            <person name="Pangilinan J."/>
            <person name="Pereira M."/>
            <person name="Perotto S."/>
            <person name="Peter M."/>
            <person name="Riley R."/>
            <person name="Sitrit Y."/>
            <person name="Stielow B."/>
            <person name="Szollosi G."/>
            <person name="Zifcakova L."/>
            <person name="Stursova M."/>
            <person name="Spatafora J.W."/>
            <person name="Tedersoo L."/>
            <person name="Vaario L.-M."/>
            <person name="Yamada A."/>
            <person name="Yan M."/>
            <person name="Wang P."/>
            <person name="Xu J."/>
            <person name="Bruns T."/>
            <person name="Baldrian P."/>
            <person name="Vilgalys R."/>
            <person name="Henrissat B."/>
            <person name="Grigoriev I.V."/>
            <person name="Hibbett D."/>
            <person name="Nagy L.G."/>
            <person name="Martin F.M."/>
        </authorList>
    </citation>
    <scope>NUCLEOTIDE SEQUENCE</scope>
    <source>
        <strain evidence="1">P2</strain>
    </source>
</reference>
<keyword evidence="2" id="KW-1185">Reference proteome</keyword>
<gene>
    <name evidence="1" type="ORF">BDM02DRAFT_3189710</name>
</gene>
<proteinExistence type="predicted"/>
<evidence type="ECO:0000313" key="1">
    <source>
        <dbReference type="EMBL" id="KAF9645452.1"/>
    </source>
</evidence>
<dbReference type="Proteomes" id="UP000886501">
    <property type="component" value="Unassembled WGS sequence"/>
</dbReference>
<sequence length="101" mass="11080">MSLPLKDQESTEVAKAIAAIKEQYPFVRKYCNAWPATMLIMQFLNNHRGHRRAKMAVDEETPPDGAPGAAGPYSATPTPDLSDNDDSQDKESDVSVSDIDD</sequence>
<organism evidence="1 2">
    <name type="scientific">Thelephora ganbajun</name>
    <name type="common">Ganba fungus</name>
    <dbReference type="NCBI Taxonomy" id="370292"/>
    <lineage>
        <taxon>Eukaryota</taxon>
        <taxon>Fungi</taxon>
        <taxon>Dikarya</taxon>
        <taxon>Basidiomycota</taxon>
        <taxon>Agaricomycotina</taxon>
        <taxon>Agaricomycetes</taxon>
        <taxon>Thelephorales</taxon>
        <taxon>Thelephoraceae</taxon>
        <taxon>Thelephora</taxon>
    </lineage>
</organism>
<dbReference type="EMBL" id="MU118090">
    <property type="protein sequence ID" value="KAF9645452.1"/>
    <property type="molecule type" value="Genomic_DNA"/>
</dbReference>
<comment type="caution">
    <text evidence="1">The sequence shown here is derived from an EMBL/GenBank/DDBJ whole genome shotgun (WGS) entry which is preliminary data.</text>
</comment>